<dbReference type="InterPro" id="IPR038764">
    <property type="entry name" value="GNAT_N_AcTrfase_prd"/>
</dbReference>
<dbReference type="InterPro" id="IPR000182">
    <property type="entry name" value="GNAT_dom"/>
</dbReference>
<dbReference type="CDD" id="cd04301">
    <property type="entry name" value="NAT_SF"/>
    <property type="match status" value="1"/>
</dbReference>
<dbReference type="Proteomes" id="UP000545588">
    <property type="component" value="Unassembled WGS sequence"/>
</dbReference>
<reference evidence="2 4" key="1">
    <citation type="submission" date="2020-07" db="EMBL/GenBank/DDBJ databases">
        <authorList>
            <person name="Criscuolo A."/>
        </authorList>
    </citation>
    <scope>NUCLEOTIDE SEQUENCE [LARGE SCALE GENOMIC DNA]</scope>
    <source>
        <strain evidence="2">CIP111751</strain>
    </source>
</reference>
<proteinExistence type="predicted"/>
<dbReference type="AlphaFoldDB" id="A0A6V7R2N0"/>
<protein>
    <submittedName>
        <fullName evidence="3">GNAT superfamily acetyltransferase</fullName>
    </submittedName>
</protein>
<gene>
    <name evidence="3" type="ORF">HNR41_001522</name>
    <name evidence="2" type="ORF">JEOCOQ751_00258</name>
</gene>
<dbReference type="PANTHER" id="PTHR41700:SF1">
    <property type="entry name" value="N-ACETYLTRANSFERASE DOMAIN-CONTAINING PROTEIN"/>
    <property type="match status" value="1"/>
</dbReference>
<dbReference type="SUPFAM" id="SSF55729">
    <property type="entry name" value="Acyl-CoA N-acyltransferases (Nat)"/>
    <property type="match status" value="1"/>
</dbReference>
<dbReference type="GO" id="GO:0016747">
    <property type="term" value="F:acyltransferase activity, transferring groups other than amino-acyl groups"/>
    <property type="evidence" value="ECO:0007669"/>
    <property type="project" value="InterPro"/>
</dbReference>
<accession>A0A6V7R2N0</accession>
<dbReference type="Proteomes" id="UP000534001">
    <property type="component" value="Unassembled WGS sequence"/>
</dbReference>
<dbReference type="EMBL" id="CAJEWA010000004">
    <property type="protein sequence ID" value="CAD2071475.1"/>
    <property type="molecule type" value="Genomic_DNA"/>
</dbReference>
<dbReference type="Pfam" id="PF00583">
    <property type="entry name" value="Acetyltransf_1"/>
    <property type="match status" value="1"/>
</dbReference>
<sequence length="269" mass="30899">MIALRELTTIKDLEQLEKIERNVWDMPPLPIHQTLTAVKNGGVIIGAFDEDTFIGFSYGFTGFKDGQTYLVSHMLGVEKEYRSRKIGEKLKRKQREIAINKGYSLIRWTYDPLETRNAYLNLTKLNGICSVYKENAYGEMKDSINKGLPSDRFEVHWHIASEYVLEKEVSDYSNAAALNKVSIADNLPVSTMFHNEQFNAEVYSLEVPMNFQHVKFKNYALALEWRINTRSVFQKLFAAGYAAVYLIPGKYTAKYIFVRKNTLQLGGHS</sequence>
<dbReference type="PROSITE" id="PS51186">
    <property type="entry name" value="GNAT"/>
    <property type="match status" value="1"/>
</dbReference>
<evidence type="ECO:0000313" key="3">
    <source>
        <dbReference type="EMBL" id="MBB6423550.1"/>
    </source>
</evidence>
<feature type="domain" description="N-acetyltransferase" evidence="1">
    <location>
        <begin position="2"/>
        <end position="170"/>
    </location>
</feature>
<evidence type="ECO:0000313" key="4">
    <source>
        <dbReference type="Proteomes" id="UP000534001"/>
    </source>
</evidence>
<keyword evidence="5" id="KW-1185">Reference proteome</keyword>
<dbReference type="RefSeq" id="WP_184283301.1">
    <property type="nucleotide sequence ID" value="NZ_BMCO01000002.1"/>
</dbReference>
<name>A0A6V7R2N0_9STAP</name>
<reference evidence="3 5" key="2">
    <citation type="submission" date="2020-08" db="EMBL/GenBank/DDBJ databases">
        <title>Genomic Encyclopedia of Type Strains, Phase IV (KMG-IV): sequencing the most valuable type-strain genomes for metagenomic binning, comparative biology and taxonomic classification.</title>
        <authorList>
            <person name="Goeker M."/>
        </authorList>
    </citation>
    <scope>NUCLEOTIDE SEQUENCE [LARGE SCALE GENOMIC DNA]</scope>
    <source>
        <strain evidence="3 5">DSM 22419</strain>
    </source>
</reference>
<evidence type="ECO:0000313" key="5">
    <source>
        <dbReference type="Proteomes" id="UP000545588"/>
    </source>
</evidence>
<dbReference type="Gene3D" id="3.40.630.30">
    <property type="match status" value="1"/>
</dbReference>
<evidence type="ECO:0000259" key="1">
    <source>
        <dbReference type="PROSITE" id="PS51186"/>
    </source>
</evidence>
<organism evidence="2 4">
    <name type="scientific">Jeotgalicoccus coquinae</name>
    <dbReference type="NCBI Taxonomy" id="709509"/>
    <lineage>
        <taxon>Bacteria</taxon>
        <taxon>Bacillati</taxon>
        <taxon>Bacillota</taxon>
        <taxon>Bacilli</taxon>
        <taxon>Bacillales</taxon>
        <taxon>Staphylococcaceae</taxon>
        <taxon>Jeotgalicoccus</taxon>
    </lineage>
</organism>
<dbReference type="EMBL" id="JACHFF010000002">
    <property type="protein sequence ID" value="MBB6423550.1"/>
    <property type="molecule type" value="Genomic_DNA"/>
</dbReference>
<evidence type="ECO:0000313" key="2">
    <source>
        <dbReference type="EMBL" id="CAD2071475.1"/>
    </source>
</evidence>
<dbReference type="InterPro" id="IPR016181">
    <property type="entry name" value="Acyl_CoA_acyltransferase"/>
</dbReference>
<comment type="caution">
    <text evidence="2">The sequence shown here is derived from an EMBL/GenBank/DDBJ whole genome shotgun (WGS) entry which is preliminary data.</text>
</comment>
<dbReference type="PANTHER" id="PTHR41700">
    <property type="entry name" value="GCN5-RELATED N-ACETYLTRANSFERASE"/>
    <property type="match status" value="1"/>
</dbReference>